<evidence type="ECO:0000259" key="12">
    <source>
        <dbReference type="SMART" id="SM00965"/>
    </source>
</evidence>
<dbReference type="GO" id="GO:0006826">
    <property type="term" value="P:iron ion transport"/>
    <property type="evidence" value="ECO:0007669"/>
    <property type="project" value="UniProtKB-KW"/>
</dbReference>
<dbReference type="InterPro" id="IPR036942">
    <property type="entry name" value="Beta-barrel_TonB_sf"/>
</dbReference>
<comment type="subcellular location">
    <subcellularLocation>
        <location evidence="1 10">Cell outer membrane</location>
        <topology evidence="1 10">Multi-pass membrane protein</topology>
    </subcellularLocation>
</comment>
<dbReference type="PANTHER" id="PTHR47234:SF3">
    <property type="entry name" value="SECRETIN_TONB SHORT N-TERMINAL DOMAIN-CONTAINING PROTEIN"/>
    <property type="match status" value="1"/>
</dbReference>
<dbReference type="SUPFAM" id="SSF56935">
    <property type="entry name" value="Porins"/>
    <property type="match status" value="1"/>
</dbReference>
<dbReference type="Pfam" id="PF00593">
    <property type="entry name" value="TonB_dep_Rec_b-barrel"/>
    <property type="match status" value="1"/>
</dbReference>
<keyword evidence="5 10" id="KW-0812">Transmembrane</keyword>
<accession>A0A3B9GX88</accession>
<dbReference type="Gene3D" id="2.40.170.20">
    <property type="entry name" value="TonB-dependent receptor, beta-barrel domain"/>
    <property type="match status" value="1"/>
</dbReference>
<keyword evidence="9 10" id="KW-0998">Cell outer membrane</keyword>
<dbReference type="PANTHER" id="PTHR47234">
    <property type="match status" value="1"/>
</dbReference>
<dbReference type="InterPro" id="IPR039426">
    <property type="entry name" value="TonB-dep_rcpt-like"/>
</dbReference>
<evidence type="ECO:0000256" key="10">
    <source>
        <dbReference type="PROSITE-ProRule" id="PRU01360"/>
    </source>
</evidence>
<proteinExistence type="inferred from homology"/>
<evidence type="ECO:0000256" key="11">
    <source>
        <dbReference type="RuleBase" id="RU003357"/>
    </source>
</evidence>
<dbReference type="PROSITE" id="PS52016">
    <property type="entry name" value="TONB_DEPENDENT_REC_3"/>
    <property type="match status" value="1"/>
</dbReference>
<comment type="caution">
    <text evidence="13">The sequence shown here is derived from an EMBL/GenBank/DDBJ whole genome shotgun (WGS) entry which is preliminary data.</text>
</comment>
<dbReference type="InterPro" id="IPR012910">
    <property type="entry name" value="Plug_dom"/>
</dbReference>
<evidence type="ECO:0000313" key="13">
    <source>
        <dbReference type="EMBL" id="HAE27069.1"/>
    </source>
</evidence>
<keyword evidence="7 11" id="KW-0798">TonB box</keyword>
<evidence type="ECO:0000256" key="2">
    <source>
        <dbReference type="ARBA" id="ARBA00022448"/>
    </source>
</evidence>
<dbReference type="AlphaFoldDB" id="A0A3B9GX88"/>
<evidence type="ECO:0000256" key="6">
    <source>
        <dbReference type="ARBA" id="ARBA00023004"/>
    </source>
</evidence>
<evidence type="ECO:0000256" key="3">
    <source>
        <dbReference type="ARBA" id="ARBA00022452"/>
    </source>
</evidence>
<evidence type="ECO:0000256" key="9">
    <source>
        <dbReference type="ARBA" id="ARBA00023237"/>
    </source>
</evidence>
<keyword evidence="3 10" id="KW-1134">Transmembrane beta strand</keyword>
<dbReference type="Gene3D" id="3.55.50.30">
    <property type="match status" value="1"/>
</dbReference>
<organism evidence="13 14">
    <name type="scientific">Hyphomonas adhaerens</name>
    <dbReference type="NCBI Taxonomy" id="81029"/>
    <lineage>
        <taxon>Bacteria</taxon>
        <taxon>Pseudomonadati</taxon>
        <taxon>Pseudomonadota</taxon>
        <taxon>Alphaproteobacteria</taxon>
        <taxon>Hyphomonadales</taxon>
        <taxon>Hyphomonadaceae</taxon>
        <taxon>Hyphomonas</taxon>
    </lineage>
</organism>
<dbReference type="InterPro" id="IPR037066">
    <property type="entry name" value="Plug_dom_sf"/>
</dbReference>
<keyword evidence="4" id="KW-0406">Ion transport</keyword>
<evidence type="ECO:0000256" key="4">
    <source>
        <dbReference type="ARBA" id="ARBA00022496"/>
    </source>
</evidence>
<reference evidence="13 14" key="1">
    <citation type="journal article" date="2018" name="Nat. Biotechnol.">
        <title>A standardized bacterial taxonomy based on genome phylogeny substantially revises the tree of life.</title>
        <authorList>
            <person name="Parks D.H."/>
            <person name="Chuvochina M."/>
            <person name="Waite D.W."/>
            <person name="Rinke C."/>
            <person name="Skarshewski A."/>
            <person name="Chaumeil P.A."/>
            <person name="Hugenholtz P."/>
        </authorList>
    </citation>
    <scope>NUCLEOTIDE SEQUENCE [LARGE SCALE GENOMIC DNA]</scope>
    <source>
        <strain evidence="13">UBA8733</strain>
    </source>
</reference>
<dbReference type="SMART" id="SM00965">
    <property type="entry name" value="STN"/>
    <property type="match status" value="1"/>
</dbReference>
<evidence type="ECO:0000256" key="8">
    <source>
        <dbReference type="ARBA" id="ARBA00023136"/>
    </source>
</evidence>
<comment type="similarity">
    <text evidence="10 11">Belongs to the TonB-dependent receptor family.</text>
</comment>
<keyword evidence="6" id="KW-0408">Iron</keyword>
<keyword evidence="2 10" id="KW-0813">Transport</keyword>
<evidence type="ECO:0000256" key="5">
    <source>
        <dbReference type="ARBA" id="ARBA00022692"/>
    </source>
</evidence>
<evidence type="ECO:0000256" key="1">
    <source>
        <dbReference type="ARBA" id="ARBA00004571"/>
    </source>
</evidence>
<dbReference type="Gene3D" id="2.170.130.10">
    <property type="entry name" value="TonB-dependent receptor, plug domain"/>
    <property type="match status" value="1"/>
</dbReference>
<name>A0A3B9GX88_9PROT</name>
<evidence type="ECO:0000313" key="14">
    <source>
        <dbReference type="Proteomes" id="UP000259610"/>
    </source>
</evidence>
<dbReference type="Pfam" id="PF07715">
    <property type="entry name" value="Plug"/>
    <property type="match status" value="1"/>
</dbReference>
<gene>
    <name evidence="13" type="ORF">DCG58_07910</name>
</gene>
<dbReference type="InterPro" id="IPR000531">
    <property type="entry name" value="Beta-barrel_TonB"/>
</dbReference>
<sequence length="968" mass="103642">MNLRARRNRKNLTRKFANAARPIVSSSEGGAKPERLEGLLSLRKMGTLSGIIMNSNASGLARARLFAAASSLALGLLLTSPVLAAQDETNFDIPAQPMSDAIAEFSRQSRINVLVPSTVTTGKTSNAVAGEMAADEALRLLIDGTDLNVSLQNDGAFLISAVAPEVVQPEKGRSFRMAQLVEETDRDGVTEADDEPETRKKDEITVTGTLIKGIAQESSPVQTFNREDILTSGATTTEQFIRLLPQNFGGGSSEFARSGLPNDVNAGANGTRGTSANLRGLGSRGTLVLLNGSRMAPTSEIGDFVDLSLIPMSALERVDVLTDGASSIYGGDAVAGVINFILRDDFDGAETSLRYGTVTSGGMDEYRISQTLGTSWQSGNVLATYEFFDRDNLTLADRPGIGNVTTGTGEPISDRNEFLDLLPTQNRHSAVAFLRQELSPGISVSVSSMFSDRSSTSTAFSNEAANIFRSEADSRNLAFNLGSDITLSENWSLTVDGTYSQVHNNETVLDIATADATPSHRVSRSGLWSANALFNGQILTLPAGPLKVAFGGSFRQEEFKNEINESLRRDGDRDVAAVFGELAIPLVGEGFAIPLIRRFDVNVSGRFDDYSDFGSTFNPKVGFVWSPVDNLNLRGTYGTSFAPPTLGRIGALDRVANVLPYANILSALGIDAPDPALATVDYMIAAGTGTDLKAETSRTFTAGLDYHFTDGPGTWSASASYYDVTFEGRLGSTPIPGNNPNLAPHIAFDDPTALPEGTIVFFPTQAEISALVETLSRAPVLRSGATLENVGMIDRSRLVRNLASTATKGIDARIDYLLEADFGTVTAGLNANYILEFENQATDTTPKVDVVSTLYNPVDFRLRGNVGFSRNGFAANAYVNYTDSYKTDDTDLSVPVSSWTTVDVFMSYGFSQKSGILQGASLNLSVTNIFDQNPPEVPSYGALNIAGYDPTNASPLKRFIAFELRKTF</sequence>
<feature type="domain" description="Secretin/TonB short N-terminal" evidence="12">
    <location>
        <begin position="111"/>
        <end position="162"/>
    </location>
</feature>
<dbReference type="EMBL" id="DMAN01000171">
    <property type="protein sequence ID" value="HAE27069.1"/>
    <property type="molecule type" value="Genomic_DNA"/>
</dbReference>
<keyword evidence="8 10" id="KW-0472">Membrane</keyword>
<dbReference type="GO" id="GO:0009279">
    <property type="term" value="C:cell outer membrane"/>
    <property type="evidence" value="ECO:0007669"/>
    <property type="project" value="UniProtKB-SubCell"/>
</dbReference>
<keyword evidence="4" id="KW-0410">Iron transport</keyword>
<dbReference type="Proteomes" id="UP000259610">
    <property type="component" value="Unassembled WGS sequence"/>
</dbReference>
<dbReference type="InterPro" id="IPR011662">
    <property type="entry name" value="Secretin/TonB_short_N"/>
</dbReference>
<protein>
    <recommendedName>
        <fullName evidence="12">Secretin/TonB short N-terminal domain-containing protein</fullName>
    </recommendedName>
</protein>
<evidence type="ECO:0000256" key="7">
    <source>
        <dbReference type="ARBA" id="ARBA00023077"/>
    </source>
</evidence>